<dbReference type="Pfam" id="PF18967">
    <property type="entry name" value="PycTM"/>
    <property type="match status" value="1"/>
</dbReference>
<feature type="transmembrane region" description="Helical" evidence="8">
    <location>
        <begin position="66"/>
        <end position="91"/>
    </location>
</feature>
<feature type="domain" description="Pycsar effector protein" evidence="9">
    <location>
        <begin position="16"/>
        <end position="164"/>
    </location>
</feature>
<evidence type="ECO:0000256" key="8">
    <source>
        <dbReference type="SAM" id="Phobius"/>
    </source>
</evidence>
<keyword evidence="2" id="KW-1003">Cell membrane</keyword>
<evidence type="ECO:0000256" key="5">
    <source>
        <dbReference type="ARBA" id="ARBA00022989"/>
    </source>
</evidence>
<evidence type="ECO:0000313" key="10">
    <source>
        <dbReference type="EMBL" id="KKM71027.1"/>
    </source>
</evidence>
<evidence type="ECO:0000256" key="6">
    <source>
        <dbReference type="ARBA" id="ARBA00023118"/>
    </source>
</evidence>
<evidence type="ECO:0000256" key="2">
    <source>
        <dbReference type="ARBA" id="ARBA00022475"/>
    </source>
</evidence>
<evidence type="ECO:0000256" key="3">
    <source>
        <dbReference type="ARBA" id="ARBA00022692"/>
    </source>
</evidence>
<comment type="subcellular location">
    <subcellularLocation>
        <location evidence="1">Cell membrane</location>
    </subcellularLocation>
</comment>
<feature type="transmembrane region" description="Helical" evidence="8">
    <location>
        <begin position="152"/>
        <end position="176"/>
    </location>
</feature>
<keyword evidence="5 8" id="KW-1133">Transmembrane helix</keyword>
<protein>
    <recommendedName>
        <fullName evidence="9">Pycsar effector protein domain-containing protein</fullName>
    </recommendedName>
</protein>
<reference evidence="10" key="1">
    <citation type="journal article" date="2015" name="Nature">
        <title>Complex archaea that bridge the gap between prokaryotes and eukaryotes.</title>
        <authorList>
            <person name="Spang A."/>
            <person name="Saw J.H."/>
            <person name="Jorgensen S.L."/>
            <person name="Zaremba-Niedzwiedzka K."/>
            <person name="Martijn J."/>
            <person name="Lind A.E."/>
            <person name="van Eijk R."/>
            <person name="Schleper C."/>
            <person name="Guy L."/>
            <person name="Ettema T.J."/>
        </authorList>
    </citation>
    <scope>NUCLEOTIDE SEQUENCE</scope>
</reference>
<dbReference type="EMBL" id="LAZR01009710">
    <property type="protein sequence ID" value="KKM71027.1"/>
    <property type="molecule type" value="Genomic_DNA"/>
</dbReference>
<keyword evidence="6" id="KW-0051">Antiviral defense</keyword>
<gene>
    <name evidence="10" type="ORF">LCGC14_1434790</name>
</gene>
<dbReference type="AlphaFoldDB" id="A0A0F9MPG6"/>
<organism evidence="10">
    <name type="scientific">marine sediment metagenome</name>
    <dbReference type="NCBI Taxonomy" id="412755"/>
    <lineage>
        <taxon>unclassified sequences</taxon>
        <taxon>metagenomes</taxon>
        <taxon>ecological metagenomes</taxon>
    </lineage>
</organism>
<proteinExistence type="predicted"/>
<name>A0A0F9MPG6_9ZZZZ</name>
<dbReference type="GO" id="GO:0000166">
    <property type="term" value="F:nucleotide binding"/>
    <property type="evidence" value="ECO:0007669"/>
    <property type="project" value="UniProtKB-KW"/>
</dbReference>
<dbReference type="GO" id="GO:0051607">
    <property type="term" value="P:defense response to virus"/>
    <property type="evidence" value="ECO:0007669"/>
    <property type="project" value="UniProtKB-KW"/>
</dbReference>
<comment type="caution">
    <text evidence="10">The sequence shown here is derived from an EMBL/GenBank/DDBJ whole genome shotgun (WGS) entry which is preliminary data.</text>
</comment>
<accession>A0A0F9MPG6</accession>
<keyword evidence="3 8" id="KW-0812">Transmembrane</keyword>
<evidence type="ECO:0000256" key="4">
    <source>
        <dbReference type="ARBA" id="ARBA00022741"/>
    </source>
</evidence>
<dbReference type="GO" id="GO:0005886">
    <property type="term" value="C:plasma membrane"/>
    <property type="evidence" value="ECO:0007669"/>
    <property type="project" value="UniProtKB-SubCell"/>
</dbReference>
<keyword evidence="4" id="KW-0547">Nucleotide-binding</keyword>
<keyword evidence="7 8" id="KW-0472">Membrane</keyword>
<evidence type="ECO:0000259" key="9">
    <source>
        <dbReference type="Pfam" id="PF18967"/>
    </source>
</evidence>
<feature type="transmembrane region" description="Helical" evidence="8">
    <location>
        <begin position="33"/>
        <end position="54"/>
    </location>
</feature>
<evidence type="ECO:0000256" key="1">
    <source>
        <dbReference type="ARBA" id="ARBA00004236"/>
    </source>
</evidence>
<sequence>MEEKIKNFNKISDYTKTVFSHNQDLIQLADNKASIIIGVISVLIPIIFGMDVFISTNEKLLKLMVFLYISFLISVALLTITFIYAILVIIARTKEEYGDSIFFANIIKVELKKYEVFIKNLNEKLILEDYIKENYAIAKINEKKYKMFRNSLIFLLISVLFLIFRYILIFSCLTFTT</sequence>
<evidence type="ECO:0000256" key="7">
    <source>
        <dbReference type="ARBA" id="ARBA00023136"/>
    </source>
</evidence>
<dbReference type="InterPro" id="IPR043760">
    <property type="entry name" value="PycTM_dom"/>
</dbReference>